<evidence type="ECO:0000256" key="1">
    <source>
        <dbReference type="SAM" id="Phobius"/>
    </source>
</evidence>
<keyword evidence="1" id="KW-0812">Transmembrane</keyword>
<dbReference type="InterPro" id="IPR002656">
    <property type="entry name" value="Acyl_transf_3_dom"/>
</dbReference>
<feature type="transmembrane region" description="Helical" evidence="1">
    <location>
        <begin position="633"/>
        <end position="655"/>
    </location>
</feature>
<feature type="transmembrane region" description="Helical" evidence="1">
    <location>
        <begin position="419"/>
        <end position="439"/>
    </location>
</feature>
<feature type="transmembrane region" description="Helical" evidence="1">
    <location>
        <begin position="356"/>
        <end position="374"/>
    </location>
</feature>
<feature type="transmembrane region" description="Helical" evidence="1">
    <location>
        <begin position="522"/>
        <end position="543"/>
    </location>
</feature>
<feature type="transmembrane region" description="Helical" evidence="1">
    <location>
        <begin position="555"/>
        <end position="579"/>
    </location>
</feature>
<feature type="transmembrane region" description="Helical" evidence="1">
    <location>
        <begin position="591"/>
        <end position="613"/>
    </location>
</feature>
<keyword evidence="1" id="KW-1133">Transmembrane helix</keyword>
<evidence type="ECO:0000313" key="3">
    <source>
        <dbReference type="EMBL" id="EDV57330.1"/>
    </source>
</evidence>
<feature type="domain" description="Nose resistant-to-fluoxetine protein N-terminal" evidence="2">
    <location>
        <begin position="74"/>
        <end position="202"/>
    </location>
</feature>
<feature type="transmembrane region" description="Helical" evidence="1">
    <location>
        <begin position="446"/>
        <end position="467"/>
    </location>
</feature>
<dbReference type="GO" id="GO:0016747">
    <property type="term" value="F:acyltransferase activity, transferring groups other than amino-acyl groups"/>
    <property type="evidence" value="ECO:0007669"/>
    <property type="project" value="InterPro"/>
</dbReference>
<feature type="transmembrane region" description="Helical" evidence="1">
    <location>
        <begin position="21"/>
        <end position="41"/>
    </location>
</feature>
<feature type="transmembrane region" description="Helical" evidence="1">
    <location>
        <begin position="312"/>
        <end position="336"/>
    </location>
</feature>
<dbReference type="OMA" id="QHFSNYD"/>
<keyword evidence="3" id="KW-0012">Acyltransferase</keyword>
<dbReference type="AlphaFoldDB" id="B3N8E3"/>
<dbReference type="SMART" id="SM00703">
    <property type="entry name" value="NRF"/>
    <property type="match status" value="1"/>
</dbReference>
<dbReference type="Pfam" id="PF20146">
    <property type="entry name" value="NRF"/>
    <property type="match status" value="1"/>
</dbReference>
<dbReference type="InterPro" id="IPR052728">
    <property type="entry name" value="O2_lipid_transport_reg"/>
</dbReference>
<feature type="transmembrane region" description="Helical" evidence="1">
    <location>
        <begin position="214"/>
        <end position="233"/>
    </location>
</feature>
<keyword evidence="1" id="KW-0472">Membrane</keyword>
<proteinExistence type="predicted"/>
<dbReference type="PANTHER" id="PTHR11161">
    <property type="entry name" value="O-ACYLTRANSFERASE"/>
    <property type="match status" value="1"/>
</dbReference>
<feature type="transmembrane region" description="Helical" evidence="1">
    <location>
        <begin position="487"/>
        <end position="510"/>
    </location>
</feature>
<dbReference type="PANTHER" id="PTHR11161:SF0">
    <property type="entry name" value="O-ACYLTRANSFERASE LIKE PROTEIN"/>
    <property type="match status" value="1"/>
</dbReference>
<gene>
    <name evidence="3" type="primary">Dere\GG24782</name>
    <name evidence="3" type="synonym">dere_GLEANR_9478</name>
    <name evidence="3" type="synonym">GG24782</name>
    <name evidence="3" type="ORF">Dere_GG24782</name>
</gene>
<dbReference type="OrthoDB" id="118951at2759"/>
<reference evidence="3 4" key="1">
    <citation type="journal article" date="2007" name="Nature">
        <title>Evolution of genes and genomes on the Drosophila phylogeny.</title>
        <authorList>
            <consortium name="Drosophila 12 Genomes Consortium"/>
            <person name="Clark A.G."/>
            <person name="Eisen M.B."/>
            <person name="Smith D.R."/>
            <person name="Bergman C.M."/>
            <person name="Oliver B."/>
            <person name="Markow T.A."/>
            <person name="Kaufman T.C."/>
            <person name="Kellis M."/>
            <person name="Gelbart W."/>
            <person name="Iyer V.N."/>
            <person name="Pollard D.A."/>
            <person name="Sackton T.B."/>
            <person name="Larracuente A.M."/>
            <person name="Singh N.D."/>
            <person name="Abad J.P."/>
            <person name="Abt D.N."/>
            <person name="Adryan B."/>
            <person name="Aguade M."/>
            <person name="Akashi H."/>
            <person name="Anderson W.W."/>
            <person name="Aquadro C.F."/>
            <person name="Ardell D.H."/>
            <person name="Arguello R."/>
            <person name="Artieri C.G."/>
            <person name="Barbash D.A."/>
            <person name="Barker D."/>
            <person name="Barsanti P."/>
            <person name="Batterham P."/>
            <person name="Batzoglou S."/>
            <person name="Begun D."/>
            <person name="Bhutkar A."/>
            <person name="Blanco E."/>
            <person name="Bosak S.A."/>
            <person name="Bradley R.K."/>
            <person name="Brand A.D."/>
            <person name="Brent M.R."/>
            <person name="Brooks A.N."/>
            <person name="Brown R.H."/>
            <person name="Butlin R.K."/>
            <person name="Caggese C."/>
            <person name="Calvi B.R."/>
            <person name="Bernardo de Carvalho A."/>
            <person name="Caspi A."/>
            <person name="Castrezana S."/>
            <person name="Celniker S.E."/>
            <person name="Chang J.L."/>
            <person name="Chapple C."/>
            <person name="Chatterji S."/>
            <person name="Chinwalla A."/>
            <person name="Civetta A."/>
            <person name="Clifton S.W."/>
            <person name="Comeron J.M."/>
            <person name="Costello J.C."/>
            <person name="Coyne J.A."/>
            <person name="Daub J."/>
            <person name="David R.G."/>
            <person name="Delcher A.L."/>
            <person name="Delehaunty K."/>
            <person name="Do C.B."/>
            <person name="Ebling H."/>
            <person name="Edwards K."/>
            <person name="Eickbush T."/>
            <person name="Evans J.D."/>
            <person name="Filipski A."/>
            <person name="Findeiss S."/>
            <person name="Freyhult E."/>
            <person name="Fulton L."/>
            <person name="Fulton R."/>
            <person name="Garcia A.C."/>
            <person name="Gardiner A."/>
            <person name="Garfield D.A."/>
            <person name="Garvin B.E."/>
            <person name="Gibson G."/>
            <person name="Gilbert D."/>
            <person name="Gnerre S."/>
            <person name="Godfrey J."/>
            <person name="Good R."/>
            <person name="Gotea V."/>
            <person name="Gravely B."/>
            <person name="Greenberg A.J."/>
            <person name="Griffiths-Jones S."/>
            <person name="Gross S."/>
            <person name="Guigo R."/>
            <person name="Gustafson E.A."/>
            <person name="Haerty W."/>
            <person name="Hahn M.W."/>
            <person name="Halligan D.L."/>
            <person name="Halpern A.L."/>
            <person name="Halter G.M."/>
            <person name="Han M.V."/>
            <person name="Heger A."/>
            <person name="Hillier L."/>
            <person name="Hinrichs A.S."/>
            <person name="Holmes I."/>
            <person name="Hoskins R.A."/>
            <person name="Hubisz M.J."/>
            <person name="Hultmark D."/>
            <person name="Huntley M.A."/>
            <person name="Jaffe D.B."/>
            <person name="Jagadeeshan S."/>
            <person name="Jeck W.R."/>
            <person name="Johnson J."/>
            <person name="Jones C.D."/>
            <person name="Jordan W.C."/>
            <person name="Karpen G.H."/>
            <person name="Kataoka E."/>
            <person name="Keightley P.D."/>
            <person name="Kheradpour P."/>
            <person name="Kirkness E.F."/>
            <person name="Koerich L.B."/>
            <person name="Kristiansen K."/>
            <person name="Kudrna D."/>
            <person name="Kulathinal R.J."/>
            <person name="Kumar S."/>
            <person name="Kwok R."/>
            <person name="Lander E."/>
            <person name="Langley C.H."/>
            <person name="Lapoint R."/>
            <person name="Lazzaro B.P."/>
            <person name="Lee S.J."/>
            <person name="Levesque L."/>
            <person name="Li R."/>
            <person name="Lin C.F."/>
            <person name="Lin M.F."/>
            <person name="Lindblad-Toh K."/>
            <person name="Llopart A."/>
            <person name="Long M."/>
            <person name="Low L."/>
            <person name="Lozovsky E."/>
            <person name="Lu J."/>
            <person name="Luo M."/>
            <person name="Machado C.A."/>
            <person name="Makalowski W."/>
            <person name="Marzo M."/>
            <person name="Matsuda M."/>
            <person name="Matzkin L."/>
            <person name="McAllister B."/>
            <person name="McBride C.S."/>
            <person name="McKernan B."/>
            <person name="McKernan K."/>
            <person name="Mendez-Lago M."/>
            <person name="Minx P."/>
            <person name="Mollenhauer M.U."/>
            <person name="Montooth K."/>
            <person name="Mount S.M."/>
            <person name="Mu X."/>
            <person name="Myers E."/>
            <person name="Negre B."/>
            <person name="Newfeld S."/>
            <person name="Nielsen R."/>
            <person name="Noor M.A."/>
            <person name="O'Grady P."/>
            <person name="Pachter L."/>
            <person name="Papaceit M."/>
            <person name="Parisi M.J."/>
            <person name="Parisi M."/>
            <person name="Parts L."/>
            <person name="Pedersen J.S."/>
            <person name="Pesole G."/>
            <person name="Phillippy A.M."/>
            <person name="Ponting C.P."/>
            <person name="Pop M."/>
            <person name="Porcelli D."/>
            <person name="Powell J.R."/>
            <person name="Prohaska S."/>
            <person name="Pruitt K."/>
            <person name="Puig M."/>
            <person name="Quesneville H."/>
            <person name="Ram K.R."/>
            <person name="Rand D."/>
            <person name="Rasmussen M.D."/>
            <person name="Reed L.K."/>
            <person name="Reenan R."/>
            <person name="Reily A."/>
            <person name="Remington K.A."/>
            <person name="Rieger T.T."/>
            <person name="Ritchie M.G."/>
            <person name="Robin C."/>
            <person name="Rogers Y.H."/>
            <person name="Rohde C."/>
            <person name="Rozas J."/>
            <person name="Rubenfield M.J."/>
            <person name="Ruiz A."/>
            <person name="Russo S."/>
            <person name="Salzberg S.L."/>
            <person name="Sanchez-Gracia A."/>
            <person name="Saranga D.J."/>
            <person name="Sato H."/>
            <person name="Schaeffer S.W."/>
            <person name="Schatz M.C."/>
            <person name="Schlenke T."/>
            <person name="Schwartz R."/>
            <person name="Segarra C."/>
            <person name="Singh R.S."/>
            <person name="Sirot L."/>
            <person name="Sirota M."/>
            <person name="Sisneros N.B."/>
            <person name="Smith C.D."/>
            <person name="Smith T.F."/>
            <person name="Spieth J."/>
            <person name="Stage D.E."/>
            <person name="Stark A."/>
            <person name="Stephan W."/>
            <person name="Strausberg R.L."/>
            <person name="Strempel S."/>
            <person name="Sturgill D."/>
            <person name="Sutton G."/>
            <person name="Sutton G.G."/>
            <person name="Tao W."/>
            <person name="Teichmann S."/>
            <person name="Tobari Y.N."/>
            <person name="Tomimura Y."/>
            <person name="Tsolas J.M."/>
            <person name="Valente V.L."/>
            <person name="Venter E."/>
            <person name="Venter J.C."/>
            <person name="Vicario S."/>
            <person name="Vieira F.G."/>
            <person name="Vilella A.J."/>
            <person name="Villasante A."/>
            <person name="Walenz B."/>
            <person name="Wang J."/>
            <person name="Wasserman M."/>
            <person name="Watts T."/>
            <person name="Wilson D."/>
            <person name="Wilson R.K."/>
            <person name="Wing R.A."/>
            <person name="Wolfner M.F."/>
            <person name="Wong A."/>
            <person name="Wong G.K."/>
            <person name="Wu C.I."/>
            <person name="Wu G."/>
            <person name="Yamamoto D."/>
            <person name="Yang H.P."/>
            <person name="Yang S.P."/>
            <person name="Yorke J.A."/>
            <person name="Yoshida K."/>
            <person name="Zdobnov E."/>
            <person name="Zhang P."/>
            <person name="Zhang Y."/>
            <person name="Zimin A.V."/>
            <person name="Baldwin J."/>
            <person name="Abdouelleil A."/>
            <person name="Abdulkadir J."/>
            <person name="Abebe A."/>
            <person name="Abera B."/>
            <person name="Abreu J."/>
            <person name="Acer S.C."/>
            <person name="Aftuck L."/>
            <person name="Alexander A."/>
            <person name="An P."/>
            <person name="Anderson E."/>
            <person name="Anderson S."/>
            <person name="Arachi H."/>
            <person name="Azer M."/>
            <person name="Bachantsang P."/>
            <person name="Barry A."/>
            <person name="Bayul T."/>
            <person name="Berlin A."/>
            <person name="Bessette D."/>
            <person name="Bloom T."/>
            <person name="Blye J."/>
            <person name="Boguslavskiy L."/>
            <person name="Bonnet C."/>
            <person name="Boukhgalter B."/>
            <person name="Bourzgui I."/>
            <person name="Brown A."/>
            <person name="Cahill P."/>
            <person name="Channer S."/>
            <person name="Cheshatsang Y."/>
            <person name="Chuda L."/>
            <person name="Citroen M."/>
            <person name="Collymore A."/>
            <person name="Cooke P."/>
            <person name="Costello M."/>
            <person name="D'Aco K."/>
            <person name="Daza R."/>
            <person name="De Haan G."/>
            <person name="DeGray S."/>
            <person name="DeMaso C."/>
            <person name="Dhargay N."/>
            <person name="Dooley K."/>
            <person name="Dooley E."/>
            <person name="Doricent M."/>
            <person name="Dorje P."/>
            <person name="Dorjee K."/>
            <person name="Dupes A."/>
            <person name="Elong R."/>
            <person name="Falk J."/>
            <person name="Farina A."/>
            <person name="Faro S."/>
            <person name="Ferguson D."/>
            <person name="Fisher S."/>
            <person name="Foley C.D."/>
            <person name="Franke A."/>
            <person name="Friedrich D."/>
            <person name="Gadbois L."/>
            <person name="Gearin G."/>
            <person name="Gearin C.R."/>
            <person name="Giannoukos G."/>
            <person name="Goode T."/>
            <person name="Graham J."/>
            <person name="Grandbois E."/>
            <person name="Grewal S."/>
            <person name="Gyaltsen K."/>
            <person name="Hafez N."/>
            <person name="Hagos B."/>
            <person name="Hall J."/>
            <person name="Henson C."/>
            <person name="Hollinger A."/>
            <person name="Honan T."/>
            <person name="Huard M.D."/>
            <person name="Hughes L."/>
            <person name="Hurhula B."/>
            <person name="Husby M.E."/>
            <person name="Kamat A."/>
            <person name="Kanga B."/>
            <person name="Kashin S."/>
            <person name="Khazanovich D."/>
            <person name="Kisner P."/>
            <person name="Lance K."/>
            <person name="Lara M."/>
            <person name="Lee W."/>
            <person name="Lennon N."/>
            <person name="Letendre F."/>
            <person name="LeVine R."/>
            <person name="Lipovsky A."/>
            <person name="Liu X."/>
            <person name="Liu J."/>
            <person name="Liu S."/>
            <person name="Lokyitsang T."/>
            <person name="Lokyitsang Y."/>
            <person name="Lubonja R."/>
            <person name="Lui A."/>
            <person name="MacDonald P."/>
            <person name="Magnisalis V."/>
            <person name="Maru K."/>
            <person name="Matthews C."/>
            <person name="McCusker W."/>
            <person name="McDonough S."/>
            <person name="Mehta T."/>
            <person name="Meldrim J."/>
            <person name="Meneus L."/>
            <person name="Mihai O."/>
            <person name="Mihalev A."/>
            <person name="Mihova T."/>
            <person name="Mittelman R."/>
            <person name="Mlenga V."/>
            <person name="Montmayeur A."/>
            <person name="Mulrain L."/>
            <person name="Navidi A."/>
            <person name="Naylor J."/>
            <person name="Negash T."/>
            <person name="Nguyen T."/>
            <person name="Nguyen N."/>
            <person name="Nicol R."/>
            <person name="Norbu C."/>
            <person name="Norbu N."/>
            <person name="Novod N."/>
            <person name="O'Neill B."/>
            <person name="Osman S."/>
            <person name="Markiewicz E."/>
            <person name="Oyono O.L."/>
            <person name="Patti C."/>
            <person name="Phunkhang P."/>
            <person name="Pierre F."/>
            <person name="Priest M."/>
            <person name="Raghuraman S."/>
            <person name="Rege F."/>
            <person name="Reyes R."/>
            <person name="Rise C."/>
            <person name="Rogov P."/>
            <person name="Ross K."/>
            <person name="Ryan E."/>
            <person name="Settipalli S."/>
            <person name="Shea T."/>
            <person name="Sherpa N."/>
            <person name="Shi L."/>
            <person name="Shih D."/>
            <person name="Sparrow T."/>
            <person name="Spaulding J."/>
            <person name="Stalker J."/>
            <person name="Stange-Thomann N."/>
            <person name="Stavropoulos S."/>
            <person name="Stone C."/>
            <person name="Strader C."/>
            <person name="Tesfaye S."/>
            <person name="Thomson T."/>
            <person name="Thoulutsang Y."/>
            <person name="Thoulutsang D."/>
            <person name="Topham K."/>
            <person name="Topping I."/>
            <person name="Tsamla T."/>
            <person name="Vassiliev H."/>
            <person name="Vo A."/>
            <person name="Wangchuk T."/>
            <person name="Wangdi T."/>
            <person name="Weiand M."/>
            <person name="Wilkinson J."/>
            <person name="Wilson A."/>
            <person name="Yadav S."/>
            <person name="Young G."/>
            <person name="Yu Q."/>
            <person name="Zembek L."/>
            <person name="Zhong D."/>
            <person name="Zimmer A."/>
            <person name="Zwirko Z."/>
            <person name="Jaffe D.B."/>
            <person name="Alvarez P."/>
            <person name="Brockman W."/>
            <person name="Butler J."/>
            <person name="Chin C."/>
            <person name="Gnerre S."/>
            <person name="Grabherr M."/>
            <person name="Kleber M."/>
            <person name="Mauceli E."/>
            <person name="MacCallum I."/>
        </authorList>
    </citation>
    <scope>NUCLEOTIDE SEQUENCE [LARGE SCALE GENOMIC DNA]</scope>
    <source>
        <strain evidence="3 4">TSC#14021-0224.01</strain>
    </source>
</reference>
<reference evidence="3 4" key="2">
    <citation type="journal article" date="2008" name="Bioinformatics">
        <title>Assembly reconciliation.</title>
        <authorList>
            <person name="Zimin A.V."/>
            <person name="Smith D.R."/>
            <person name="Sutton G."/>
            <person name="Yorke J.A."/>
        </authorList>
    </citation>
    <scope>NUCLEOTIDE SEQUENCE [LARGE SCALE GENOMIC DNA]</scope>
    <source>
        <strain evidence="3 4">TSC#14021-0224.01</strain>
    </source>
</reference>
<keyword evidence="4" id="KW-1185">Reference proteome</keyword>
<name>B3N8E3_DROER</name>
<protein>
    <recommendedName>
        <fullName evidence="2">Nose resistant-to-fluoxetine protein N-terminal domain-containing protein</fullName>
    </recommendedName>
</protein>
<accession>B3N8E3</accession>
<organism evidence="3 4">
    <name type="scientific">Drosophila erecta</name>
    <name type="common">Fruit fly</name>
    <dbReference type="NCBI Taxonomy" id="7220"/>
    <lineage>
        <taxon>Eukaryota</taxon>
        <taxon>Metazoa</taxon>
        <taxon>Ecdysozoa</taxon>
        <taxon>Arthropoda</taxon>
        <taxon>Hexapoda</taxon>
        <taxon>Insecta</taxon>
        <taxon>Pterygota</taxon>
        <taxon>Neoptera</taxon>
        <taxon>Endopterygota</taxon>
        <taxon>Diptera</taxon>
        <taxon>Brachycera</taxon>
        <taxon>Muscomorpha</taxon>
        <taxon>Ephydroidea</taxon>
        <taxon>Drosophilidae</taxon>
        <taxon>Drosophila</taxon>
        <taxon>Sophophora</taxon>
    </lineage>
</organism>
<dbReference type="Pfam" id="PF01757">
    <property type="entry name" value="Acyl_transf_3"/>
    <property type="match status" value="1"/>
</dbReference>
<evidence type="ECO:0000313" key="4">
    <source>
        <dbReference type="Proteomes" id="UP000008711"/>
    </source>
</evidence>
<feature type="transmembrane region" description="Helical" evidence="1">
    <location>
        <begin position="273"/>
        <end position="292"/>
    </location>
</feature>
<dbReference type="PhylomeDB" id="B3N8E3"/>
<dbReference type="KEGG" id="der:6541705"/>
<dbReference type="eggNOG" id="KOG3700">
    <property type="taxonomic scope" value="Eukaryota"/>
</dbReference>
<sequence>MVFRQLSSASSALLIRIPPKILVVIGIMAVGAPALATAQAYSSKELLTWMQSSNFGYQVLQQALQDSQSSSASEASCLAEVRRLLKGAEAKSLPALRVFDAWGKFPQGLLYGHFTDMGNYESCLSLDLSQSLAGAKYCLSRLQFESLLMESAGADAINLSIGTCIPSSCSAAQLSRWMSGHLKDMFGRNSTGTTAVQEKDCSLAHREPMSGLDWSAVAILVLLCAVVLLATVLDYSEVSNNLLGSFSLRKNVPQLLKTSHAPSPRVIPCLHGIRCLTIIWIILGHGYMYLLLAPTVNAYDIVAWAQTPFSMVLQSGSTSVDTFFLLSGLLLVLSALREMDRSQGHLHVPLMYLHRLVRLTPVLALAVLIFMTLFPRLDSGPLWNQFTSSSELCRDTWWATLLYVQNYAAPGRMCLGHSWYLAVDMQLYIVSPLLLIALYKWRRRAVAGIVLLILLLSGCVFGIVMLRELKVFDRYGNLGGDSTEMRLIYYTTHARATPWLIGLLFGYFLHHQSAGKSRLPKWLALLLWMLSLSMLATVIFAVYPYTQSGTGDISALAGAFYLCCSRIAWPLALCWIIWACQNGLAPIVNEFLSWSFWQPLSKLSYCLYIWHLLVETVHIARIKTSLHFSDYDAFLRFWSDFGITLFVSLFMHLFVEVPLGRLEMELLQRRPRKADNAESPRVETATEPTDQIPATSISRQNLINP</sequence>
<keyword evidence="3" id="KW-0808">Transferase</keyword>
<dbReference type="EMBL" id="CH954177">
    <property type="protein sequence ID" value="EDV57330.1"/>
    <property type="molecule type" value="Genomic_DNA"/>
</dbReference>
<dbReference type="Proteomes" id="UP000008711">
    <property type="component" value="Unassembled WGS sequence"/>
</dbReference>
<dbReference type="InterPro" id="IPR006621">
    <property type="entry name" value="Nose-resist-to-fluoxetine_N"/>
</dbReference>
<dbReference type="HOGENOM" id="CLU_007874_2_2_1"/>
<evidence type="ECO:0000259" key="2">
    <source>
        <dbReference type="SMART" id="SM00703"/>
    </source>
</evidence>